<accession>G2Q1X8</accession>
<name>G2Q1X8_THET4</name>
<gene>
    <name evidence="1" type="ORF">MYCTH_44903</name>
</gene>
<proteinExistence type="predicted"/>
<keyword evidence="2" id="KW-1185">Reference proteome</keyword>
<dbReference type="RefSeq" id="XP_003659455.1">
    <property type="nucleotide sequence ID" value="XM_003659407.1"/>
</dbReference>
<protein>
    <submittedName>
        <fullName evidence="1">Uncharacterized protein</fullName>
    </submittedName>
</protein>
<evidence type="ECO:0000313" key="1">
    <source>
        <dbReference type="EMBL" id="AEO54210.1"/>
    </source>
</evidence>
<feature type="non-terminal residue" evidence="1">
    <location>
        <position position="1"/>
    </location>
</feature>
<evidence type="ECO:0000313" key="2">
    <source>
        <dbReference type="Proteomes" id="UP000007322"/>
    </source>
</evidence>
<dbReference type="InParanoid" id="G2Q1X8"/>
<dbReference type="HOGENOM" id="CLU_2856126_0_0_1"/>
<reference evidence="1 2" key="1">
    <citation type="journal article" date="2011" name="Nat. Biotechnol.">
        <title>Comparative genomic analysis of the thermophilic biomass-degrading fungi Myceliophthora thermophila and Thielavia terrestris.</title>
        <authorList>
            <person name="Berka R.M."/>
            <person name="Grigoriev I.V."/>
            <person name="Otillar R."/>
            <person name="Salamov A."/>
            <person name="Grimwood J."/>
            <person name="Reid I."/>
            <person name="Ishmael N."/>
            <person name="John T."/>
            <person name="Darmond C."/>
            <person name="Moisan M.-C."/>
            <person name="Henrissat B."/>
            <person name="Coutinho P.M."/>
            <person name="Lombard V."/>
            <person name="Natvig D.O."/>
            <person name="Lindquist E."/>
            <person name="Schmutz J."/>
            <person name="Lucas S."/>
            <person name="Harris P."/>
            <person name="Powlowski J."/>
            <person name="Bellemare A."/>
            <person name="Taylor D."/>
            <person name="Butler G."/>
            <person name="de Vries R.P."/>
            <person name="Allijn I.E."/>
            <person name="van den Brink J."/>
            <person name="Ushinsky S."/>
            <person name="Storms R."/>
            <person name="Powell A.J."/>
            <person name="Paulsen I.T."/>
            <person name="Elbourne L.D.H."/>
            <person name="Baker S.E."/>
            <person name="Magnuson J."/>
            <person name="LaBoissiere S."/>
            <person name="Clutterbuck A.J."/>
            <person name="Martinez D."/>
            <person name="Wogulis M."/>
            <person name="de Leon A.L."/>
            <person name="Rey M.W."/>
            <person name="Tsang A."/>
        </authorList>
    </citation>
    <scope>NUCLEOTIDE SEQUENCE [LARGE SCALE GENOMIC DNA]</scope>
    <source>
        <strain evidence="2">ATCC 42464 / BCRC 31852 / DSM 1799</strain>
    </source>
</reference>
<dbReference type="VEuPathDB" id="FungiDB:MYCTH_44903"/>
<sequence>ALILYLKGAKISEIEAITRIKERAFYIILKRAKEQRYILGSPVKDKHIINALKSRRPKVVTKSIT</sequence>
<dbReference type="EMBL" id="CP003002">
    <property type="protein sequence ID" value="AEO54210.1"/>
    <property type="molecule type" value="Genomic_DNA"/>
</dbReference>
<dbReference type="GeneID" id="11508467"/>
<dbReference type="Proteomes" id="UP000007322">
    <property type="component" value="Chromosome 1"/>
</dbReference>
<dbReference type="KEGG" id="mtm:MYCTH_44903"/>
<dbReference type="AlphaFoldDB" id="G2Q1X8"/>
<dbReference type="OrthoDB" id="5415741at2759"/>
<organism evidence="1 2">
    <name type="scientific">Thermothelomyces thermophilus (strain ATCC 42464 / BCRC 31852 / DSM 1799)</name>
    <name type="common">Sporotrichum thermophile</name>
    <dbReference type="NCBI Taxonomy" id="573729"/>
    <lineage>
        <taxon>Eukaryota</taxon>
        <taxon>Fungi</taxon>
        <taxon>Dikarya</taxon>
        <taxon>Ascomycota</taxon>
        <taxon>Pezizomycotina</taxon>
        <taxon>Sordariomycetes</taxon>
        <taxon>Sordariomycetidae</taxon>
        <taxon>Sordariales</taxon>
        <taxon>Chaetomiaceae</taxon>
        <taxon>Thermothelomyces</taxon>
    </lineage>
</organism>